<sequence length="1162" mass="125653">MGLSVLGSLIKIKLIIYCFKRLLLFNKYKHIQLEKNDKKKRKRLEQGDGGDEFGSYASLGGERSSLIDSPLSKTGIQESVELSKFLKDSIDDTEKKDFCGGNEMMQLEYIDKATKEMEAFYAKLCDGEFDAVTPEEKNYVSICDDFYYNTTDEDKGYVTICDGDGELTELEEHFKDICDGYFDGLLYKGAKFVARKIAGDDDYVSSDEEDDEDSSDDDENDPFSSSKSSMSGSAAKLPQAFGSQANMAAWAGGKGPRMPGMVPGMIGPRWRAPIPGSMPNLIPVRGSMPNLAPIPGSMPNLVPIPGSMPNLVPVRGSMPNLVPIPGSMPNLVPMPGSMPNLVPMPGSMPNLVPMPGSMTNLAKTNAGNDKGKGKKSDSNPNLTKLNNTAPNLAPIPGSMPNLVPIPGSMPNLVPMPGSMPNLVPVPGSMPNLAMMPGVVRMGMPQPMTPFMNLAPGMRPFMPMVPMVPMVGSTMNLAQRPRGPFMPVGQMAMPANVKQTQEQKGKNEKQKEQKNAQEKSKSEKKKDDKQHNESKKDKKHKTIAGELKSTEFKEENIFGDEDEDIDIKEFEDDDDDESDYDDESKEKDIPVKLETPSPAKAKKVTEPSPKAIPAKAGTPSKASLASAAQSSPAKVTTPSSTTTAKVTTPSSTTTAKVTTTSSAATAKVTTTSSAATAKVTTTKTDTTTKTTPPKAGEAKVPTTKAGTTTKTTPTSATTAKVTTTKGDTTTKTTPPSATTAKVTTTKADATTKETPPKVTTPKVTTPKVSTTKAETTTQATAPKVQEPKVGAAKSDQAKVNVAKAGGQKTVEAKGTQPTVSEPEVVEPEDNEIPQADNAANKGTALGRSRTRASVGSTNEISTSGDETPSTSSTVDTKQGSSGSNALEISKKKTPNLRRMAIENNLRRTTSSASMKSDDLGSLLSINSVSSSLNEAVNAGDDDESMDGIDEFGSRGSLASELLDDQYKSEDMLSMSIKEHIDVLNNTKYKSVVLCSDLRRAITSCFIALEDRFKTSSENVYVLKSLQELSRNADSITLFNFYHKYVTPTTKNYVSDDVDALIKQKVKMAQKTHKSRFQDTLSYIFGDPNNIFIIFGHSLWFLSFFRSFLKPPHKARNHKMRNSSVVVFNLSKYEDEDGEEQYEIDNESVKVVFKGFEKNVYAKD</sequence>
<feature type="region of interest" description="Disordered" evidence="1">
    <location>
        <begin position="496"/>
        <end position="897"/>
    </location>
</feature>
<dbReference type="OrthoDB" id="496981at2759"/>
<proteinExistence type="predicted"/>
<feature type="region of interest" description="Disordered" evidence="1">
    <location>
        <begin position="203"/>
        <end position="235"/>
    </location>
</feature>
<dbReference type="EMBL" id="DF157105">
    <property type="protein sequence ID" value="GAB68597.1"/>
    <property type="molecule type" value="Genomic_DNA"/>
</dbReference>
<protein>
    <submittedName>
        <fullName evidence="2">Uncharacterized protein</fullName>
    </submittedName>
</protein>
<feature type="compositionally biased region" description="Low complexity" evidence="1">
    <location>
        <begin position="755"/>
        <end position="782"/>
    </location>
</feature>
<organism evidence="2 3">
    <name type="scientific">Plasmodium cynomolgi (strain B)</name>
    <dbReference type="NCBI Taxonomy" id="1120755"/>
    <lineage>
        <taxon>Eukaryota</taxon>
        <taxon>Sar</taxon>
        <taxon>Alveolata</taxon>
        <taxon>Apicomplexa</taxon>
        <taxon>Aconoidasida</taxon>
        <taxon>Haemosporida</taxon>
        <taxon>Plasmodiidae</taxon>
        <taxon>Plasmodium</taxon>
        <taxon>Plasmodium (Plasmodium)</taxon>
    </lineage>
</organism>
<accession>K6VGY0</accession>
<gene>
    <name evidence="2" type="ORF">PCYB_134710</name>
</gene>
<feature type="compositionally biased region" description="Low complexity" evidence="1">
    <location>
        <begin position="618"/>
        <end position="747"/>
    </location>
</feature>
<dbReference type="eggNOG" id="ENOG502SC6H">
    <property type="taxonomic scope" value="Eukaryota"/>
</dbReference>
<dbReference type="PANTHER" id="PTHR22917:SF6">
    <property type="entry name" value="EG:8D8.2 PROTEIN-RELATED"/>
    <property type="match status" value="1"/>
</dbReference>
<dbReference type="AlphaFoldDB" id="K6VGY0"/>
<feature type="compositionally biased region" description="Acidic residues" evidence="1">
    <location>
        <begin position="556"/>
        <end position="582"/>
    </location>
</feature>
<feature type="region of interest" description="Disordered" evidence="1">
    <location>
        <begin position="361"/>
        <end position="393"/>
    </location>
</feature>
<dbReference type="VEuPathDB" id="PlasmoDB:PCYB_134710"/>
<keyword evidence="3" id="KW-1185">Reference proteome</keyword>
<dbReference type="InterPro" id="IPR051298">
    <property type="entry name" value="Heme_transport/Cell_adhesion"/>
</dbReference>
<dbReference type="SUPFAM" id="SSF53254">
    <property type="entry name" value="Phosphoglycerate mutase-like"/>
    <property type="match status" value="1"/>
</dbReference>
<evidence type="ECO:0000313" key="3">
    <source>
        <dbReference type="Proteomes" id="UP000006319"/>
    </source>
</evidence>
<reference evidence="2 3" key="1">
    <citation type="journal article" date="2012" name="Nat. Genet.">
        <title>Plasmodium cynomolgi genome sequences provide insight into Plasmodium vivax and the monkey malaria clade.</title>
        <authorList>
            <person name="Tachibana S."/>
            <person name="Sullivan S.A."/>
            <person name="Kawai S."/>
            <person name="Nakamura S."/>
            <person name="Kim H.R."/>
            <person name="Goto N."/>
            <person name="Arisue N."/>
            <person name="Palacpac N.M.Q."/>
            <person name="Honma H."/>
            <person name="Yagi M."/>
            <person name="Tougan T."/>
            <person name="Katakai Y."/>
            <person name="Kaneko O."/>
            <person name="Mita T."/>
            <person name="Kita K."/>
            <person name="Yasutomi Y."/>
            <person name="Sutton P.L."/>
            <person name="Shakhbatyan R."/>
            <person name="Horii T."/>
            <person name="Yasunaga T."/>
            <person name="Barnwell J.W."/>
            <person name="Escalante A.A."/>
            <person name="Carlton J.M."/>
            <person name="Tanabe K."/>
        </authorList>
    </citation>
    <scope>NUCLEOTIDE SEQUENCE [LARGE SCALE GENOMIC DNA]</scope>
    <source>
        <strain evidence="2 3">B</strain>
    </source>
</reference>
<name>K6VGY0_PLACD</name>
<evidence type="ECO:0000256" key="1">
    <source>
        <dbReference type="SAM" id="MobiDB-lite"/>
    </source>
</evidence>
<dbReference type="OMA" id="PMVGSTM"/>
<evidence type="ECO:0000313" key="2">
    <source>
        <dbReference type="EMBL" id="GAB68597.1"/>
    </source>
</evidence>
<dbReference type="PANTHER" id="PTHR22917">
    <property type="entry name" value="HEMOPEXIN DOMAIN-CONTAINING PROTEIN"/>
    <property type="match status" value="1"/>
</dbReference>
<feature type="compositionally biased region" description="Polar residues" evidence="1">
    <location>
        <begin position="850"/>
        <end position="885"/>
    </location>
</feature>
<dbReference type="Proteomes" id="UP000006319">
    <property type="component" value="Chromosome 13"/>
</dbReference>
<feature type="compositionally biased region" description="Polar residues" evidence="1">
    <location>
        <begin position="380"/>
        <end position="390"/>
    </location>
</feature>
<dbReference type="KEGG" id="pcy:PCYB_134710"/>
<dbReference type="GeneID" id="14694975"/>
<dbReference type="InterPro" id="IPR029033">
    <property type="entry name" value="His_PPase_superfam"/>
</dbReference>
<feature type="compositionally biased region" description="Acidic residues" evidence="1">
    <location>
        <begin position="203"/>
        <end position="221"/>
    </location>
</feature>
<feature type="compositionally biased region" description="Basic and acidic residues" evidence="1">
    <location>
        <begin position="500"/>
        <end position="535"/>
    </location>
</feature>
<feature type="compositionally biased region" description="Low complexity" evidence="1">
    <location>
        <begin position="222"/>
        <end position="233"/>
    </location>
</feature>
<dbReference type="RefSeq" id="XP_004224544.1">
    <property type="nucleotide sequence ID" value="XM_004224496.1"/>
</dbReference>